<comment type="function">
    <text evidence="9">Has a role in transport between endoplasmic reticulum and Golgi.</text>
</comment>
<keyword evidence="4 9" id="KW-0256">Endoplasmic reticulum</keyword>
<evidence type="ECO:0000256" key="1">
    <source>
        <dbReference type="ARBA" id="ARBA00009727"/>
    </source>
</evidence>
<keyword evidence="8" id="KW-0472">Membrane</keyword>
<dbReference type="GO" id="GO:0005793">
    <property type="term" value="C:endoplasmic reticulum-Golgi intermediate compartment"/>
    <property type="evidence" value="ECO:0007669"/>
    <property type="project" value="UniProtKB-UniRule"/>
</dbReference>
<organism evidence="11 12">
    <name type="scientific">Physeter macrocephalus</name>
    <name type="common">Sperm whale</name>
    <name type="synonym">Physeter catodon</name>
    <dbReference type="NCBI Taxonomy" id="9755"/>
    <lineage>
        <taxon>Eukaryota</taxon>
        <taxon>Metazoa</taxon>
        <taxon>Chordata</taxon>
        <taxon>Craniata</taxon>
        <taxon>Vertebrata</taxon>
        <taxon>Euteleostomi</taxon>
        <taxon>Mammalia</taxon>
        <taxon>Eutheria</taxon>
        <taxon>Laurasiatheria</taxon>
        <taxon>Artiodactyla</taxon>
        <taxon>Whippomorpha</taxon>
        <taxon>Cetacea</taxon>
        <taxon>Odontoceti</taxon>
        <taxon>Physeteridae</taxon>
        <taxon>Physeter</taxon>
    </lineage>
</organism>
<evidence type="ECO:0000313" key="12">
    <source>
        <dbReference type="RefSeq" id="XP_054938216.1"/>
    </source>
</evidence>
<keyword evidence="3" id="KW-0812">Transmembrane</keyword>
<dbReference type="Proteomes" id="UP000248484">
    <property type="component" value="Unplaced"/>
</dbReference>
<evidence type="ECO:0000256" key="7">
    <source>
        <dbReference type="ARBA" id="ARBA00023034"/>
    </source>
</evidence>
<evidence type="ECO:0000256" key="5">
    <source>
        <dbReference type="ARBA" id="ARBA00022927"/>
    </source>
</evidence>
<evidence type="ECO:0000256" key="10">
    <source>
        <dbReference type="SAM" id="MobiDB-lite"/>
    </source>
</evidence>
<dbReference type="AlphaFoldDB" id="A0A9W2WG65"/>
<keyword evidence="2 9" id="KW-0813">Transport</keyword>
<dbReference type="GO" id="GO:0006888">
    <property type="term" value="P:endoplasmic reticulum to Golgi vesicle-mediated transport"/>
    <property type="evidence" value="ECO:0007669"/>
    <property type="project" value="UniProtKB-UniRule"/>
</dbReference>
<comment type="subcellular location">
    <subcellularLocation>
        <location evidence="9">Endoplasmic reticulum membrane</location>
        <topology evidence="9">Multi-pass membrane protein</topology>
    </subcellularLocation>
    <subcellularLocation>
        <location evidence="9">Golgi apparatus membrane</location>
        <topology evidence="9">Multi-pass membrane protein</topology>
    </subcellularLocation>
</comment>
<protein>
    <recommendedName>
        <fullName evidence="9">Protein YIF1</fullName>
    </recommendedName>
</protein>
<dbReference type="GeneID" id="102984468"/>
<feature type="compositionally biased region" description="Pro residues" evidence="10">
    <location>
        <begin position="256"/>
        <end position="267"/>
    </location>
</feature>
<dbReference type="InterPro" id="IPR005578">
    <property type="entry name" value="Yif1_fam"/>
</dbReference>
<comment type="similarity">
    <text evidence="1 9">Belongs to the YIF1 family.</text>
</comment>
<proteinExistence type="inferred from homology"/>
<gene>
    <name evidence="12" type="primary">YIF1A</name>
</gene>
<keyword evidence="5 9" id="KW-0653">Protein transport</keyword>
<dbReference type="GO" id="GO:0015031">
    <property type="term" value="P:protein transport"/>
    <property type="evidence" value="ECO:0007669"/>
    <property type="project" value="UniProtKB-KW"/>
</dbReference>
<dbReference type="GO" id="GO:0000139">
    <property type="term" value="C:Golgi membrane"/>
    <property type="evidence" value="ECO:0007669"/>
    <property type="project" value="UniProtKB-SubCell"/>
</dbReference>
<sequence>MAYHSGYGAHGSKHRARAAPDPPPLFDDTSGGYSSQPGGYPAPGADVAFNVNHLIGDPMANMAMAYGSSIASHGKDMVHKELHRFVSVNKLKYFFAVDTAYVAKKLGLLVFPYTHQHWEVQYSRDVPLPPRQDLNAPDLYIPTMAFITYVLLAGMALGIQKRGSTCFQQPPRGLLGVAQEGDPQCSHGPALRQRWLLRGAGLDFVRAHVLHRALFANSSPGPRQHGGPGPPATSPALPDSGSCSLSAPHDILADLPPGPVTPGPHWH</sequence>
<reference evidence="12" key="1">
    <citation type="submission" date="2025-08" db="UniProtKB">
        <authorList>
            <consortium name="RefSeq"/>
        </authorList>
    </citation>
    <scope>IDENTIFICATION</scope>
    <source>
        <tissue evidence="12">Muscle</tissue>
    </source>
</reference>
<evidence type="ECO:0000256" key="3">
    <source>
        <dbReference type="ARBA" id="ARBA00022692"/>
    </source>
</evidence>
<evidence type="ECO:0000313" key="11">
    <source>
        <dbReference type="Proteomes" id="UP000248484"/>
    </source>
</evidence>
<evidence type="ECO:0000256" key="9">
    <source>
        <dbReference type="RuleBase" id="RU368073"/>
    </source>
</evidence>
<keyword evidence="7 9" id="KW-0333">Golgi apparatus</keyword>
<evidence type="ECO:0000256" key="2">
    <source>
        <dbReference type="ARBA" id="ARBA00022448"/>
    </source>
</evidence>
<name>A0A9W2WG65_PHYMC</name>
<evidence type="ECO:0000256" key="4">
    <source>
        <dbReference type="ARBA" id="ARBA00022824"/>
    </source>
</evidence>
<feature type="region of interest" description="Disordered" evidence="10">
    <location>
        <begin position="1"/>
        <end position="33"/>
    </location>
</feature>
<dbReference type="PANTHER" id="PTHR14083:SF2">
    <property type="entry name" value="PROTEIN YIF1A"/>
    <property type="match status" value="1"/>
</dbReference>
<feature type="region of interest" description="Disordered" evidence="10">
    <location>
        <begin position="216"/>
        <end position="267"/>
    </location>
</feature>
<evidence type="ECO:0000256" key="8">
    <source>
        <dbReference type="ARBA" id="ARBA00023136"/>
    </source>
</evidence>
<accession>A0A9W2WG65</accession>
<dbReference type="CTD" id="10897"/>
<dbReference type="PANTHER" id="PTHR14083">
    <property type="entry name" value="YIP1 INTERACTING FACTOR HOMOLOG YIF1 PROTEIN"/>
    <property type="match status" value="1"/>
</dbReference>
<keyword evidence="11" id="KW-1185">Reference proteome</keyword>
<dbReference type="RefSeq" id="XP_054938216.1">
    <property type="nucleotide sequence ID" value="XM_055082241.1"/>
</dbReference>
<evidence type="ECO:0000256" key="6">
    <source>
        <dbReference type="ARBA" id="ARBA00022989"/>
    </source>
</evidence>
<keyword evidence="6" id="KW-1133">Transmembrane helix</keyword>
<dbReference type="Pfam" id="PF03878">
    <property type="entry name" value="YIF1"/>
    <property type="match status" value="1"/>
</dbReference>
<dbReference type="GO" id="GO:0005789">
    <property type="term" value="C:endoplasmic reticulum membrane"/>
    <property type="evidence" value="ECO:0007669"/>
    <property type="project" value="UniProtKB-SubCell"/>
</dbReference>
<dbReference type="GO" id="GO:0030134">
    <property type="term" value="C:COPII-coated ER to Golgi transport vesicle"/>
    <property type="evidence" value="ECO:0007669"/>
    <property type="project" value="TreeGrafter"/>
</dbReference>